<accession>W9GFJ4</accession>
<dbReference type="InterPro" id="IPR017871">
    <property type="entry name" value="ABC_transporter-like_CS"/>
</dbReference>
<proteinExistence type="predicted"/>
<dbReference type="PANTHER" id="PTHR42788:SF13">
    <property type="entry name" value="ALIPHATIC SULFONATES IMPORT ATP-BINDING PROTEIN SSUB"/>
    <property type="match status" value="1"/>
</dbReference>
<keyword evidence="6" id="KW-1185">Reference proteome</keyword>
<dbReference type="SUPFAM" id="SSF52540">
    <property type="entry name" value="P-loop containing nucleoside triphosphate hydrolases"/>
    <property type="match status" value="1"/>
</dbReference>
<dbReference type="Gene3D" id="3.40.50.300">
    <property type="entry name" value="P-loop containing nucleotide triphosphate hydrolases"/>
    <property type="match status" value="1"/>
</dbReference>
<evidence type="ECO:0000259" key="4">
    <source>
        <dbReference type="PROSITE" id="PS50893"/>
    </source>
</evidence>
<gene>
    <name evidence="5" type="ORF">N864_08415</name>
</gene>
<dbReference type="SMART" id="SM00382">
    <property type="entry name" value="AAA"/>
    <property type="match status" value="1"/>
</dbReference>
<dbReference type="EMBL" id="AWQS01000160">
    <property type="protein sequence ID" value="EWT04981.1"/>
    <property type="molecule type" value="Genomic_DNA"/>
</dbReference>
<dbReference type="InterPro" id="IPR050166">
    <property type="entry name" value="ABC_transporter_ATP-bind"/>
</dbReference>
<keyword evidence="3 5" id="KW-0067">ATP-binding</keyword>
<dbReference type="GO" id="GO:0016887">
    <property type="term" value="F:ATP hydrolysis activity"/>
    <property type="evidence" value="ECO:0007669"/>
    <property type="project" value="InterPro"/>
</dbReference>
<dbReference type="InterPro" id="IPR003593">
    <property type="entry name" value="AAA+_ATPase"/>
</dbReference>
<sequence>MTARAVGSPDGRTPAKSNAAIRLENVVVEFPDASGRPRRVLQEINITTEPGEFVVLVGRSGCGKTTVLNLLSGLLRPTSGTVQVLDTTPRAARKRMGYMFARDALMPWRKARTNVELGLEVKGVGAAERRRRAEEMLDRVHLLDSADLWPWQLSQGMRQRVALARTWAPDPSLILMDEPFAALDAQTKVSVRTEFMRIWEESRPSVVFVTHDLAEALLLGDRVIMLSGGSIEVDLKVPFGRPRHVEELPYTKEFVELERDLWQRLK</sequence>
<dbReference type="InterPro" id="IPR003439">
    <property type="entry name" value="ABC_transporter-like_ATP-bd"/>
</dbReference>
<dbReference type="Proteomes" id="UP000019494">
    <property type="component" value="Unassembled WGS sequence"/>
</dbReference>
<evidence type="ECO:0000256" key="2">
    <source>
        <dbReference type="ARBA" id="ARBA00022741"/>
    </source>
</evidence>
<dbReference type="Pfam" id="PF00005">
    <property type="entry name" value="ABC_tran"/>
    <property type="match status" value="1"/>
</dbReference>
<dbReference type="PANTHER" id="PTHR42788">
    <property type="entry name" value="TAURINE IMPORT ATP-BINDING PROTEIN-RELATED"/>
    <property type="match status" value="1"/>
</dbReference>
<organism evidence="5 6">
    <name type="scientific">Intrasporangium chromatireducens Q5-1</name>
    <dbReference type="NCBI Taxonomy" id="584657"/>
    <lineage>
        <taxon>Bacteria</taxon>
        <taxon>Bacillati</taxon>
        <taxon>Actinomycetota</taxon>
        <taxon>Actinomycetes</taxon>
        <taxon>Micrococcales</taxon>
        <taxon>Intrasporangiaceae</taxon>
        <taxon>Intrasporangium</taxon>
    </lineage>
</organism>
<keyword evidence="1" id="KW-0813">Transport</keyword>
<keyword evidence="2" id="KW-0547">Nucleotide-binding</keyword>
<dbReference type="PROSITE" id="PS00211">
    <property type="entry name" value="ABC_TRANSPORTER_1"/>
    <property type="match status" value="1"/>
</dbReference>
<evidence type="ECO:0000256" key="3">
    <source>
        <dbReference type="ARBA" id="ARBA00022840"/>
    </source>
</evidence>
<dbReference type="PATRIC" id="fig|584657.3.peg.3129"/>
<dbReference type="GO" id="GO:0005524">
    <property type="term" value="F:ATP binding"/>
    <property type="evidence" value="ECO:0007669"/>
    <property type="project" value="UniProtKB-KW"/>
</dbReference>
<name>W9GFJ4_9MICO</name>
<dbReference type="AlphaFoldDB" id="W9GFJ4"/>
<dbReference type="PROSITE" id="PS50893">
    <property type="entry name" value="ABC_TRANSPORTER_2"/>
    <property type="match status" value="1"/>
</dbReference>
<feature type="domain" description="ABC transporter" evidence="4">
    <location>
        <begin position="21"/>
        <end position="253"/>
    </location>
</feature>
<evidence type="ECO:0000256" key="1">
    <source>
        <dbReference type="ARBA" id="ARBA00022448"/>
    </source>
</evidence>
<dbReference type="InterPro" id="IPR027417">
    <property type="entry name" value="P-loop_NTPase"/>
</dbReference>
<evidence type="ECO:0000313" key="5">
    <source>
        <dbReference type="EMBL" id="EWT04981.1"/>
    </source>
</evidence>
<dbReference type="CDD" id="cd03293">
    <property type="entry name" value="ABC_NrtD_SsuB_transporters"/>
    <property type="match status" value="1"/>
</dbReference>
<protein>
    <submittedName>
        <fullName evidence="5">ABC transporter ATP-binding protein</fullName>
    </submittedName>
</protein>
<comment type="caution">
    <text evidence="5">The sequence shown here is derived from an EMBL/GenBank/DDBJ whole genome shotgun (WGS) entry which is preliminary data.</text>
</comment>
<evidence type="ECO:0000313" key="6">
    <source>
        <dbReference type="Proteomes" id="UP000019494"/>
    </source>
</evidence>
<reference evidence="6" key="1">
    <citation type="submission" date="2013-08" db="EMBL/GenBank/DDBJ databases">
        <title>Intrasporangium oryzae NRRL B-24470.</title>
        <authorList>
            <person name="Liu H."/>
            <person name="Wang G."/>
        </authorList>
    </citation>
    <scope>NUCLEOTIDE SEQUENCE [LARGE SCALE GENOMIC DNA]</scope>
    <source>
        <strain evidence="6">Q5-1</strain>
    </source>
</reference>